<dbReference type="PRINTS" id="PR00196">
    <property type="entry name" value="ANNEXIN"/>
</dbReference>
<dbReference type="InParanoid" id="A0A7J7DMD4"/>
<protein>
    <recommendedName>
        <fullName evidence="7">Annexin</fullName>
    </recommendedName>
</protein>
<gene>
    <name evidence="8" type="ORF">HS088_TW05G00248</name>
</gene>
<dbReference type="Gene3D" id="1.10.220.10">
    <property type="entry name" value="Annexin"/>
    <property type="match status" value="4"/>
</dbReference>
<dbReference type="Pfam" id="PF00191">
    <property type="entry name" value="Annexin"/>
    <property type="match status" value="4"/>
</dbReference>
<accession>A0A7J7DMD4</accession>
<sequence length="309" mass="35260">MSTLNTPSVAVSPREDAMQLHRAFKGMGCDTSTVINILAHRDAEQRGLIQQEFETRFGDELVKHLHSELHGHVKKAVLLWMHEPVARDATILRNAFKGTITNHEAAIEVICSRSSAHLRQIKQIYYSMFDTRLQQDIESEAFGNYKKLLLAYVSTTRYEGPEIDKLMVENDVKALHRAEDNCFIQIFCERSRAHLVAVESAFHATYGKPLRKVLKRETSGIFKHALMTILQCAEDPAKYFAKVLHKAMKGLGTDDTTLIRVVVTRAEFDMRQVKLEYRKIYKKTLYDAVHSETSGNYRSFLLSLIGSNV</sequence>
<comment type="similarity">
    <text evidence="1 7">Belongs to the annexin family.</text>
</comment>
<name>A0A7J7DMD4_TRIWF</name>
<evidence type="ECO:0000256" key="6">
    <source>
        <dbReference type="ARBA" id="ARBA00023302"/>
    </source>
</evidence>
<keyword evidence="2" id="KW-0479">Metal-binding</keyword>
<dbReference type="GO" id="GO:0009414">
    <property type="term" value="P:response to water deprivation"/>
    <property type="evidence" value="ECO:0007669"/>
    <property type="project" value="TreeGrafter"/>
</dbReference>
<dbReference type="SUPFAM" id="SSF47874">
    <property type="entry name" value="Annexin"/>
    <property type="match status" value="1"/>
</dbReference>
<evidence type="ECO:0000256" key="2">
    <source>
        <dbReference type="ARBA" id="ARBA00022723"/>
    </source>
</evidence>
<dbReference type="FunFam" id="1.10.220.10:FF:000001">
    <property type="entry name" value="Annexin"/>
    <property type="match status" value="1"/>
</dbReference>
<dbReference type="InterPro" id="IPR037104">
    <property type="entry name" value="Annexin_sf"/>
</dbReference>
<comment type="domain">
    <text evidence="7">A pair of annexin repeats may form one binding site for calcium and phospholipid.</text>
</comment>
<dbReference type="GO" id="GO:0001786">
    <property type="term" value="F:phosphatidylserine binding"/>
    <property type="evidence" value="ECO:0007669"/>
    <property type="project" value="TreeGrafter"/>
</dbReference>
<evidence type="ECO:0000256" key="4">
    <source>
        <dbReference type="ARBA" id="ARBA00022837"/>
    </source>
</evidence>
<dbReference type="GO" id="GO:0005509">
    <property type="term" value="F:calcium ion binding"/>
    <property type="evidence" value="ECO:0007669"/>
    <property type="project" value="InterPro"/>
</dbReference>
<evidence type="ECO:0000313" key="8">
    <source>
        <dbReference type="EMBL" id="KAF5747525.1"/>
    </source>
</evidence>
<dbReference type="InterPro" id="IPR018252">
    <property type="entry name" value="Annexin_repeat_CS"/>
</dbReference>
<dbReference type="PROSITE" id="PS51897">
    <property type="entry name" value="ANNEXIN_2"/>
    <property type="match status" value="4"/>
</dbReference>
<dbReference type="InterPro" id="IPR018502">
    <property type="entry name" value="Annexin_repeat"/>
</dbReference>
<dbReference type="GO" id="GO:0009409">
    <property type="term" value="P:response to cold"/>
    <property type="evidence" value="ECO:0007669"/>
    <property type="project" value="TreeGrafter"/>
</dbReference>
<dbReference type="GO" id="GO:0009408">
    <property type="term" value="P:response to heat"/>
    <property type="evidence" value="ECO:0007669"/>
    <property type="project" value="TreeGrafter"/>
</dbReference>
<dbReference type="SMART" id="SM00335">
    <property type="entry name" value="ANX"/>
    <property type="match status" value="4"/>
</dbReference>
<evidence type="ECO:0000256" key="1">
    <source>
        <dbReference type="ARBA" id="ARBA00007831"/>
    </source>
</evidence>
<keyword evidence="9" id="KW-1185">Reference proteome</keyword>
<dbReference type="GO" id="GO:0009651">
    <property type="term" value="P:response to salt stress"/>
    <property type="evidence" value="ECO:0007669"/>
    <property type="project" value="TreeGrafter"/>
</dbReference>
<keyword evidence="4 7" id="KW-0106">Calcium</keyword>
<dbReference type="FunFam" id="1.10.220.10:FF:000008">
    <property type="entry name" value="Annexin"/>
    <property type="match status" value="1"/>
</dbReference>
<organism evidence="8 9">
    <name type="scientific">Tripterygium wilfordii</name>
    <name type="common">Thunder God vine</name>
    <dbReference type="NCBI Taxonomy" id="458696"/>
    <lineage>
        <taxon>Eukaryota</taxon>
        <taxon>Viridiplantae</taxon>
        <taxon>Streptophyta</taxon>
        <taxon>Embryophyta</taxon>
        <taxon>Tracheophyta</taxon>
        <taxon>Spermatophyta</taxon>
        <taxon>Magnoliopsida</taxon>
        <taxon>eudicotyledons</taxon>
        <taxon>Gunneridae</taxon>
        <taxon>Pentapetalae</taxon>
        <taxon>rosids</taxon>
        <taxon>fabids</taxon>
        <taxon>Celastrales</taxon>
        <taxon>Celastraceae</taxon>
        <taxon>Tripterygium</taxon>
    </lineage>
</organism>
<evidence type="ECO:0000256" key="5">
    <source>
        <dbReference type="ARBA" id="ARBA00023216"/>
    </source>
</evidence>
<dbReference type="PROSITE" id="PS00223">
    <property type="entry name" value="ANNEXIN_1"/>
    <property type="match status" value="1"/>
</dbReference>
<keyword evidence="5 7" id="KW-0041">Annexin</keyword>
<reference evidence="8 9" key="1">
    <citation type="journal article" date="2020" name="Nat. Commun.">
        <title>Genome of Tripterygium wilfordii and identification of cytochrome P450 involved in triptolide biosynthesis.</title>
        <authorList>
            <person name="Tu L."/>
            <person name="Su P."/>
            <person name="Zhang Z."/>
            <person name="Gao L."/>
            <person name="Wang J."/>
            <person name="Hu T."/>
            <person name="Zhou J."/>
            <person name="Zhang Y."/>
            <person name="Zhao Y."/>
            <person name="Liu Y."/>
            <person name="Song Y."/>
            <person name="Tong Y."/>
            <person name="Lu Y."/>
            <person name="Yang J."/>
            <person name="Xu C."/>
            <person name="Jia M."/>
            <person name="Peters R.J."/>
            <person name="Huang L."/>
            <person name="Gao W."/>
        </authorList>
    </citation>
    <scope>NUCLEOTIDE SEQUENCE [LARGE SCALE GENOMIC DNA]</scope>
    <source>
        <strain evidence="9">cv. XIE 37</strain>
        <tissue evidence="8">Leaf</tissue>
    </source>
</reference>
<dbReference type="FunCoup" id="A0A7J7DMD4">
    <property type="interactions" value="929"/>
</dbReference>
<comment type="caution">
    <text evidence="8">The sequence shown here is derived from an EMBL/GenBank/DDBJ whole genome shotgun (WGS) entry which is preliminary data.</text>
</comment>
<keyword evidence="3 7" id="KW-0677">Repeat</keyword>
<evidence type="ECO:0000256" key="7">
    <source>
        <dbReference type="RuleBase" id="RU003540"/>
    </source>
</evidence>
<dbReference type="Proteomes" id="UP000593562">
    <property type="component" value="Unassembled WGS sequence"/>
</dbReference>
<dbReference type="AlphaFoldDB" id="A0A7J7DMD4"/>
<evidence type="ECO:0000256" key="3">
    <source>
        <dbReference type="ARBA" id="ARBA00022737"/>
    </source>
</evidence>
<dbReference type="PANTHER" id="PTHR10502:SF102">
    <property type="entry name" value="ANNEXIN B11"/>
    <property type="match status" value="1"/>
</dbReference>
<dbReference type="InterPro" id="IPR001464">
    <property type="entry name" value="Annexin"/>
</dbReference>
<dbReference type="GO" id="GO:0005544">
    <property type="term" value="F:calcium-dependent phospholipid binding"/>
    <property type="evidence" value="ECO:0007669"/>
    <property type="project" value="UniProtKB-KW"/>
</dbReference>
<keyword evidence="6 7" id="KW-0111">Calcium/phospholipid-binding</keyword>
<dbReference type="PANTHER" id="PTHR10502">
    <property type="entry name" value="ANNEXIN"/>
    <property type="match status" value="1"/>
</dbReference>
<proteinExistence type="inferred from homology"/>
<dbReference type="GO" id="GO:0005886">
    <property type="term" value="C:plasma membrane"/>
    <property type="evidence" value="ECO:0007669"/>
    <property type="project" value="TreeGrafter"/>
</dbReference>
<evidence type="ECO:0000313" key="9">
    <source>
        <dbReference type="Proteomes" id="UP000593562"/>
    </source>
</evidence>
<dbReference type="EMBL" id="JAAARO010000005">
    <property type="protein sequence ID" value="KAF5747525.1"/>
    <property type="molecule type" value="Genomic_DNA"/>
</dbReference>
<dbReference type="GO" id="GO:0005737">
    <property type="term" value="C:cytoplasm"/>
    <property type="evidence" value="ECO:0007669"/>
    <property type="project" value="TreeGrafter"/>
</dbReference>